<dbReference type="NCBIfam" id="TIGR02050">
    <property type="entry name" value="gshA_cyan_rel"/>
    <property type="match status" value="1"/>
</dbReference>
<dbReference type="InterPro" id="IPR006336">
    <property type="entry name" value="GCS2"/>
</dbReference>
<proteinExistence type="inferred from homology"/>
<dbReference type="InterPro" id="IPR011793">
    <property type="entry name" value="YbdK"/>
</dbReference>
<evidence type="ECO:0000256" key="3">
    <source>
        <dbReference type="ARBA" id="ARBA00022840"/>
    </source>
</evidence>
<dbReference type="Proteomes" id="UP001198565">
    <property type="component" value="Unassembled WGS sequence"/>
</dbReference>
<accession>A0ABS7QK36</accession>
<gene>
    <name evidence="7" type="ORF">K7472_01580</name>
</gene>
<dbReference type="EMBL" id="JAINVZ010000001">
    <property type="protein sequence ID" value="MBY8883537.1"/>
    <property type="molecule type" value="Genomic_DNA"/>
</dbReference>
<dbReference type="Gene3D" id="3.30.590.20">
    <property type="match status" value="1"/>
</dbReference>
<keyword evidence="8" id="KW-1185">Reference proteome</keyword>
<dbReference type="PANTHER" id="PTHR36510">
    <property type="entry name" value="GLUTAMATE--CYSTEINE LIGASE 2-RELATED"/>
    <property type="match status" value="1"/>
</dbReference>
<organism evidence="7 8">
    <name type="scientific">Streptantibioticus parmotrematis</name>
    <dbReference type="NCBI Taxonomy" id="2873249"/>
    <lineage>
        <taxon>Bacteria</taxon>
        <taxon>Bacillati</taxon>
        <taxon>Actinomycetota</taxon>
        <taxon>Actinomycetes</taxon>
        <taxon>Kitasatosporales</taxon>
        <taxon>Streptomycetaceae</taxon>
        <taxon>Streptantibioticus</taxon>
    </lineage>
</organism>
<comment type="caution">
    <text evidence="7">The sequence shown here is derived from an EMBL/GenBank/DDBJ whole genome shotgun (WGS) entry which is preliminary data.</text>
</comment>
<evidence type="ECO:0000313" key="8">
    <source>
        <dbReference type="Proteomes" id="UP001198565"/>
    </source>
</evidence>
<keyword evidence="3 5" id="KW-0067">ATP-binding</keyword>
<protein>
    <recommendedName>
        <fullName evidence="5">Putative glutamate--cysteine ligase 2</fullName>
        <ecNumber evidence="5">6.3.2.2</ecNumber>
    </recommendedName>
    <alternativeName>
        <fullName evidence="5">Gamma-glutamylcysteine synthetase 2</fullName>
        <shortName evidence="5">GCS 2</shortName>
        <shortName evidence="5">Gamma-GCS 2</shortName>
    </alternativeName>
</protein>
<dbReference type="SUPFAM" id="SSF55931">
    <property type="entry name" value="Glutamine synthetase/guanido kinase"/>
    <property type="match status" value="1"/>
</dbReference>
<dbReference type="NCBIfam" id="NF010041">
    <property type="entry name" value="PRK13517.1-1"/>
    <property type="match status" value="1"/>
</dbReference>
<dbReference type="GO" id="GO:0004357">
    <property type="term" value="F:glutamate-cysteine ligase activity"/>
    <property type="evidence" value="ECO:0007669"/>
    <property type="project" value="UniProtKB-EC"/>
</dbReference>
<keyword evidence="2 5" id="KW-0547">Nucleotide-binding</keyword>
<comment type="similarity">
    <text evidence="5">Belongs to the glutamate--cysteine ligase type 2 family. YbdK subfamily.</text>
</comment>
<dbReference type="HAMAP" id="MF_01609">
    <property type="entry name" value="Glu_cys_ligase_2"/>
    <property type="match status" value="1"/>
</dbReference>
<comment type="catalytic activity">
    <reaction evidence="4 5">
        <text>L-cysteine + L-glutamate + ATP = gamma-L-glutamyl-L-cysteine + ADP + phosphate + H(+)</text>
        <dbReference type="Rhea" id="RHEA:13285"/>
        <dbReference type="ChEBI" id="CHEBI:15378"/>
        <dbReference type="ChEBI" id="CHEBI:29985"/>
        <dbReference type="ChEBI" id="CHEBI:30616"/>
        <dbReference type="ChEBI" id="CHEBI:35235"/>
        <dbReference type="ChEBI" id="CHEBI:43474"/>
        <dbReference type="ChEBI" id="CHEBI:58173"/>
        <dbReference type="ChEBI" id="CHEBI:456216"/>
        <dbReference type="EC" id="6.3.2.2"/>
    </reaction>
</comment>
<evidence type="ECO:0000313" key="7">
    <source>
        <dbReference type="EMBL" id="MBY8883537.1"/>
    </source>
</evidence>
<feature type="compositionally biased region" description="Basic and acidic residues" evidence="6">
    <location>
        <begin position="333"/>
        <end position="344"/>
    </location>
</feature>
<evidence type="ECO:0000256" key="6">
    <source>
        <dbReference type="SAM" id="MobiDB-lite"/>
    </source>
</evidence>
<evidence type="ECO:0000256" key="1">
    <source>
        <dbReference type="ARBA" id="ARBA00022598"/>
    </source>
</evidence>
<dbReference type="Pfam" id="PF04107">
    <property type="entry name" value="GCS2"/>
    <property type="match status" value="1"/>
</dbReference>
<evidence type="ECO:0000256" key="5">
    <source>
        <dbReference type="HAMAP-Rule" id="MF_01609"/>
    </source>
</evidence>
<keyword evidence="1 5" id="KW-0436">Ligase</keyword>
<feature type="region of interest" description="Disordered" evidence="6">
    <location>
        <begin position="333"/>
        <end position="355"/>
    </location>
</feature>
<sequence>MEDAGRTLGVEEEFLLVDPVTRQVSPAAPAVLATAGDPPGEDGCFHPELLSSQVEHATGVCRDLPELERQLGAGRRKLALAAIAHGVRLLSCGTAVTTADAPITAGPRYDTIAGRFAGVVTDYHACGCHVHVGVPDRDTAVAVVNHLAPWLPTLLALSANSPFERGKDTGYASWRAMRQCGFPGSGLPPWCGSAGAYDAMVGRLVDCGVLVDEHMTFWFARPSGRLPTIEVRAADAVTEVREAVLQAAITRALVRTALDDLAAGREAAPVEPQLGAAAVWSAARHGMTGAAIDPFTGARTSAWDRAGRLLEHVRPALEDSGDLATVRRGLGDLRSRGTGAEHQRRAAARSHGADPTAAVVDVLIRRTAPARNPQEWDGLTRAPVTATQDPDPTEAP</sequence>
<dbReference type="InterPro" id="IPR014746">
    <property type="entry name" value="Gln_synth/guanido_kin_cat_dom"/>
</dbReference>
<feature type="region of interest" description="Disordered" evidence="6">
    <location>
        <begin position="369"/>
        <end position="396"/>
    </location>
</feature>
<dbReference type="InterPro" id="IPR050141">
    <property type="entry name" value="GCL_type2/YbdK_subfam"/>
</dbReference>
<evidence type="ECO:0000256" key="2">
    <source>
        <dbReference type="ARBA" id="ARBA00022741"/>
    </source>
</evidence>
<dbReference type="EC" id="6.3.2.2" evidence="5"/>
<dbReference type="RefSeq" id="WP_222973177.1">
    <property type="nucleotide sequence ID" value="NZ_JAINVZ010000001.1"/>
</dbReference>
<dbReference type="PANTHER" id="PTHR36510:SF1">
    <property type="entry name" value="GLUTAMATE--CYSTEINE LIGASE 2-RELATED"/>
    <property type="match status" value="1"/>
</dbReference>
<name>A0ABS7QK36_9ACTN</name>
<reference evidence="7 8" key="1">
    <citation type="submission" date="2021-08" db="EMBL/GenBank/DDBJ databases">
        <title>Streptomyces sp. PTM05 isolated from lichen.</title>
        <authorList>
            <person name="Somphong A."/>
            <person name="Phongsopitanun W."/>
            <person name="Tanasupawat S."/>
        </authorList>
    </citation>
    <scope>NUCLEOTIDE SEQUENCE [LARGE SCALE GENOMIC DNA]</scope>
    <source>
        <strain evidence="7 8">Ptm05</strain>
    </source>
</reference>
<comment type="function">
    <text evidence="5">ATP-dependent carboxylate-amine ligase which exhibits weak glutamate--cysteine ligase activity.</text>
</comment>
<evidence type="ECO:0000256" key="4">
    <source>
        <dbReference type="ARBA" id="ARBA00048819"/>
    </source>
</evidence>